<reference evidence="2 3" key="1">
    <citation type="submission" date="2019-02" db="EMBL/GenBank/DDBJ databases">
        <title>Sequencing the genomes of 1000 actinobacteria strains.</title>
        <authorList>
            <person name="Klenk H.-P."/>
        </authorList>
    </citation>
    <scope>NUCLEOTIDE SEQUENCE [LARGE SCALE GENOMIC DNA]</scope>
    <source>
        <strain evidence="2 3">DSM 45612</strain>
    </source>
</reference>
<name>A0A4V2GDB0_9ACTN</name>
<sequence>MTEPEESREDDTERSEPIVAPPTANPSRVKVPPEGLKQRTDEGEPAPSGPPAGEEA</sequence>
<feature type="compositionally biased region" description="Acidic residues" evidence="1">
    <location>
        <begin position="1"/>
        <end position="13"/>
    </location>
</feature>
<dbReference type="Proteomes" id="UP000294114">
    <property type="component" value="Unassembled WGS sequence"/>
</dbReference>
<evidence type="ECO:0000313" key="2">
    <source>
        <dbReference type="EMBL" id="RZU75216.1"/>
    </source>
</evidence>
<feature type="region of interest" description="Disordered" evidence="1">
    <location>
        <begin position="1"/>
        <end position="56"/>
    </location>
</feature>
<dbReference type="RefSeq" id="WP_165439975.1">
    <property type="nucleotide sequence ID" value="NZ_SHLD01000001.1"/>
</dbReference>
<proteinExistence type="predicted"/>
<protein>
    <submittedName>
        <fullName evidence="2">Uncharacterized protein</fullName>
    </submittedName>
</protein>
<accession>A0A4V2GDB0</accession>
<keyword evidence="3" id="KW-1185">Reference proteome</keyword>
<evidence type="ECO:0000256" key="1">
    <source>
        <dbReference type="SAM" id="MobiDB-lite"/>
    </source>
</evidence>
<comment type="caution">
    <text evidence="2">The sequence shown here is derived from an EMBL/GenBank/DDBJ whole genome shotgun (WGS) entry which is preliminary data.</text>
</comment>
<dbReference type="EMBL" id="SHLD01000001">
    <property type="protein sequence ID" value="RZU75216.1"/>
    <property type="molecule type" value="Genomic_DNA"/>
</dbReference>
<evidence type="ECO:0000313" key="3">
    <source>
        <dbReference type="Proteomes" id="UP000294114"/>
    </source>
</evidence>
<organism evidence="2 3">
    <name type="scientific">Micromonospora kangleipakensis</name>
    <dbReference type="NCBI Taxonomy" id="1077942"/>
    <lineage>
        <taxon>Bacteria</taxon>
        <taxon>Bacillati</taxon>
        <taxon>Actinomycetota</taxon>
        <taxon>Actinomycetes</taxon>
        <taxon>Micromonosporales</taxon>
        <taxon>Micromonosporaceae</taxon>
        <taxon>Micromonospora</taxon>
    </lineage>
</organism>
<gene>
    <name evidence="2" type="ORF">EV384_3748</name>
</gene>
<dbReference type="AlphaFoldDB" id="A0A4V2GDB0"/>